<evidence type="ECO:0000313" key="2">
    <source>
        <dbReference type="EMBL" id="OAT10896.1"/>
    </source>
</evidence>
<dbReference type="OrthoDB" id="10455985at2759"/>
<proteinExistence type="predicted"/>
<dbReference type="GeneID" id="8509103"/>
<organism evidence="2 3">
    <name type="scientific">Blastomyces gilchristii (strain SLH14081)</name>
    <name type="common">Blastomyces dermatitidis</name>
    <dbReference type="NCBI Taxonomy" id="559298"/>
    <lineage>
        <taxon>Eukaryota</taxon>
        <taxon>Fungi</taxon>
        <taxon>Dikarya</taxon>
        <taxon>Ascomycota</taxon>
        <taxon>Pezizomycotina</taxon>
        <taxon>Eurotiomycetes</taxon>
        <taxon>Eurotiomycetidae</taxon>
        <taxon>Onygenales</taxon>
        <taxon>Ajellomycetaceae</taxon>
        <taxon>Blastomyces</taxon>
    </lineage>
</organism>
<name>A0A179US25_BLAGS</name>
<keyword evidence="3" id="KW-1185">Reference proteome</keyword>
<feature type="compositionally biased region" description="Basic and acidic residues" evidence="1">
    <location>
        <begin position="47"/>
        <end position="68"/>
    </location>
</feature>
<dbReference type="Proteomes" id="UP000002038">
    <property type="component" value="Unassembled WGS sequence"/>
</dbReference>
<evidence type="ECO:0000313" key="3">
    <source>
        <dbReference type="Proteomes" id="UP000002038"/>
    </source>
</evidence>
<sequence length="68" mass="7242">MPRRIAAPKVAMIATQGAKLLHSNAPQARLYTEAIPFPPILVGHAAGLDESKGPRSEPSCKDEHRTAA</sequence>
<gene>
    <name evidence="2" type="ORF">BDBG_06674</name>
</gene>
<dbReference type="EMBL" id="GG657461">
    <property type="protein sequence ID" value="OAT10896.1"/>
    <property type="molecule type" value="Genomic_DNA"/>
</dbReference>
<feature type="region of interest" description="Disordered" evidence="1">
    <location>
        <begin position="44"/>
        <end position="68"/>
    </location>
</feature>
<dbReference type="AlphaFoldDB" id="A0A179US25"/>
<dbReference type="RefSeq" id="XP_031579560.1">
    <property type="nucleotide sequence ID" value="XM_031722718.1"/>
</dbReference>
<dbReference type="VEuPathDB" id="FungiDB:BDBG_06674"/>
<dbReference type="KEGG" id="bgh:BDBG_06674"/>
<accession>A0A179US25</accession>
<evidence type="ECO:0000256" key="1">
    <source>
        <dbReference type="SAM" id="MobiDB-lite"/>
    </source>
</evidence>
<reference evidence="3" key="1">
    <citation type="journal article" date="2015" name="PLoS Genet.">
        <title>The dynamic genome and transcriptome of the human fungal pathogen Blastomyces and close relative Emmonsia.</title>
        <authorList>
            <person name="Munoz J.F."/>
            <person name="Gauthier G.M."/>
            <person name="Desjardins C.A."/>
            <person name="Gallo J.E."/>
            <person name="Holder J."/>
            <person name="Sullivan T.D."/>
            <person name="Marty A.J."/>
            <person name="Carmen J.C."/>
            <person name="Chen Z."/>
            <person name="Ding L."/>
            <person name="Gujja S."/>
            <person name="Magrini V."/>
            <person name="Misas E."/>
            <person name="Mitreva M."/>
            <person name="Priest M."/>
            <person name="Saif S."/>
            <person name="Whiston E.A."/>
            <person name="Young S."/>
            <person name="Zeng Q."/>
            <person name="Goldman W.E."/>
            <person name="Mardis E.R."/>
            <person name="Taylor J.W."/>
            <person name="McEwen J.G."/>
            <person name="Clay O.K."/>
            <person name="Klein B.S."/>
            <person name="Cuomo C.A."/>
        </authorList>
    </citation>
    <scope>NUCLEOTIDE SEQUENCE [LARGE SCALE GENOMIC DNA]</scope>
    <source>
        <strain evidence="3">SLH14081</strain>
    </source>
</reference>
<protein>
    <submittedName>
        <fullName evidence="2">Uncharacterized protein</fullName>
    </submittedName>
</protein>